<protein>
    <recommendedName>
        <fullName evidence="9">Ima1 N-terminal domain-containing protein</fullName>
    </recommendedName>
</protein>
<reference evidence="10" key="1">
    <citation type="journal article" date="2010" name="Science">
        <title>Plasticity of animal genome architecture unmasked by rapid evolution of a pelagic tunicate.</title>
        <authorList>
            <person name="Denoeud F."/>
            <person name="Henriet S."/>
            <person name="Mungpakdee S."/>
            <person name="Aury J.M."/>
            <person name="Da Silva C."/>
            <person name="Brinkmann H."/>
            <person name="Mikhaleva J."/>
            <person name="Olsen L.C."/>
            <person name="Jubin C."/>
            <person name="Canestro C."/>
            <person name="Bouquet J.M."/>
            <person name="Danks G."/>
            <person name="Poulain J."/>
            <person name="Campsteijn C."/>
            <person name="Adamski M."/>
            <person name="Cross I."/>
            <person name="Yadetie F."/>
            <person name="Muffato M."/>
            <person name="Louis A."/>
            <person name="Butcher S."/>
            <person name="Tsagkogeorga G."/>
            <person name="Konrad A."/>
            <person name="Singh S."/>
            <person name="Jensen M.F."/>
            <person name="Cong E.H."/>
            <person name="Eikeseth-Otteraa H."/>
            <person name="Noel B."/>
            <person name="Anthouard V."/>
            <person name="Porcel B.M."/>
            <person name="Kachouri-Lafond R."/>
            <person name="Nishino A."/>
            <person name="Ugolini M."/>
            <person name="Chourrout P."/>
            <person name="Nishida H."/>
            <person name="Aasland R."/>
            <person name="Huzurbazar S."/>
            <person name="Westhof E."/>
            <person name="Delsuc F."/>
            <person name="Lehrach H."/>
            <person name="Reinhardt R."/>
            <person name="Weissenbach J."/>
            <person name="Roy S.W."/>
            <person name="Artiguenave F."/>
            <person name="Postlethwait J.H."/>
            <person name="Manak J.R."/>
            <person name="Thompson E.M."/>
            <person name="Jaillon O."/>
            <person name="Du Pasquier L."/>
            <person name="Boudinot P."/>
            <person name="Liberles D.A."/>
            <person name="Volff J.N."/>
            <person name="Philippe H."/>
            <person name="Lenhard B."/>
            <person name="Roest Crollius H."/>
            <person name="Wincker P."/>
            <person name="Chourrout D."/>
        </authorList>
    </citation>
    <scope>NUCLEOTIDE SEQUENCE [LARGE SCALE GENOMIC DNA]</scope>
</reference>
<evidence type="ECO:0000256" key="6">
    <source>
        <dbReference type="ARBA" id="ARBA00023242"/>
    </source>
</evidence>
<dbReference type="InParanoid" id="E4XBI6"/>
<feature type="transmembrane region" description="Helical" evidence="8">
    <location>
        <begin position="330"/>
        <end position="348"/>
    </location>
</feature>
<dbReference type="Proteomes" id="UP000001307">
    <property type="component" value="Unassembled WGS sequence"/>
</dbReference>
<keyword evidence="4 8" id="KW-1133">Transmembrane helix</keyword>
<keyword evidence="3 8" id="KW-0812">Transmembrane</keyword>
<proteinExistence type="inferred from homology"/>
<feature type="domain" description="Ima1 N-terminal" evidence="9">
    <location>
        <begin position="75"/>
        <end position="198"/>
    </location>
</feature>
<accession>E4XBI6</accession>
<evidence type="ECO:0000256" key="8">
    <source>
        <dbReference type="SAM" id="Phobius"/>
    </source>
</evidence>
<evidence type="ECO:0000256" key="5">
    <source>
        <dbReference type="ARBA" id="ARBA00023136"/>
    </source>
</evidence>
<feature type="transmembrane region" description="Helical" evidence="8">
    <location>
        <begin position="514"/>
        <end position="534"/>
    </location>
</feature>
<comment type="similarity">
    <text evidence="2">Belongs to the TMEM201 family.</text>
</comment>
<sequence>MEETTEEIKTTEEAKDLDPDEIISELANELKNSYQYAVDWILDENNLSIAIVAFSGTVAAGLAGYWYLYLRQVNVNCWFCGKISSIRASETNSWTCPDCDQFNGFTSEGDIDERAERQKLGTNRFQERGSVFCTPVKAPMQFGAPQLCSRCSDLPEIKARRLREFVPTSEAFEDDEIAAFERQLERTCRPCIMCQMKIDQYLKSQQAGLSAKMSGTDSGYPTSRVASHYARSRISQAGTSIWRTPPRSVYNSIAASLMSKGPINQSSQNSDQPQVNISLFRRMRFLTILSFLSLGAFSIFGSSLTKYVGCFAFGLYLTFSTLVARHAPRISILLIYCIILRQFLPFLFTTNFEIPLSVKIALQIFNSIEQMKIILWKIELGVETVLIFYLFRKFAEHYDQIVATLLESDEDASLSSEDSPRKPPTQIGARYSPKKKGFLDNSFEGMSIDEDDEGITPYDSVSNFGLPDSMGDAMEVSFGTPARKREFLNSSFQSDVKSVISTAAKTTVKVASNVWRWLFPLLSVIYLVIFYKIVDKVQNYTPDKNRLTL</sequence>
<feature type="transmembrane region" description="Helical" evidence="8">
    <location>
        <begin position="47"/>
        <end position="68"/>
    </location>
</feature>
<dbReference type="GO" id="GO:0051015">
    <property type="term" value="F:actin filament binding"/>
    <property type="evidence" value="ECO:0007669"/>
    <property type="project" value="TreeGrafter"/>
</dbReference>
<evidence type="ECO:0000256" key="3">
    <source>
        <dbReference type="ARBA" id="ARBA00022692"/>
    </source>
</evidence>
<dbReference type="EMBL" id="FN653034">
    <property type="protein sequence ID" value="CBY08961.1"/>
    <property type="molecule type" value="Genomic_DNA"/>
</dbReference>
<evidence type="ECO:0000256" key="7">
    <source>
        <dbReference type="SAM" id="MobiDB-lite"/>
    </source>
</evidence>
<dbReference type="PANTHER" id="PTHR28646">
    <property type="entry name" value="TRANSMEMBRANE PROTEIN 201"/>
    <property type="match status" value="1"/>
</dbReference>
<dbReference type="AlphaFoldDB" id="E4XBI6"/>
<dbReference type="OrthoDB" id="5966927at2759"/>
<evidence type="ECO:0000313" key="11">
    <source>
        <dbReference type="Proteomes" id="UP000001307"/>
    </source>
</evidence>
<evidence type="ECO:0000256" key="4">
    <source>
        <dbReference type="ARBA" id="ARBA00022989"/>
    </source>
</evidence>
<feature type="region of interest" description="Disordered" evidence="7">
    <location>
        <begin position="413"/>
        <end position="435"/>
    </location>
</feature>
<keyword evidence="11" id="KW-1185">Reference proteome</keyword>
<feature type="transmembrane region" description="Helical" evidence="8">
    <location>
        <begin position="283"/>
        <end position="300"/>
    </location>
</feature>
<evidence type="ECO:0000259" key="9">
    <source>
        <dbReference type="Pfam" id="PF09779"/>
    </source>
</evidence>
<dbReference type="GO" id="GO:0005521">
    <property type="term" value="F:lamin binding"/>
    <property type="evidence" value="ECO:0007669"/>
    <property type="project" value="TreeGrafter"/>
</dbReference>
<dbReference type="InterPro" id="IPR018617">
    <property type="entry name" value="Ima1_N"/>
</dbReference>
<keyword evidence="5 8" id="KW-0472">Membrane</keyword>
<dbReference type="InterPro" id="IPR040041">
    <property type="entry name" value="TMEM201"/>
</dbReference>
<evidence type="ECO:0000256" key="2">
    <source>
        <dbReference type="ARBA" id="ARBA00007600"/>
    </source>
</evidence>
<comment type="subcellular location">
    <subcellularLocation>
        <location evidence="1">Nucleus inner membrane</location>
        <topology evidence="1">Multi-pass membrane protein</topology>
    </subcellularLocation>
</comment>
<feature type="transmembrane region" description="Helical" evidence="8">
    <location>
        <begin position="306"/>
        <end position="323"/>
    </location>
</feature>
<dbReference type="GO" id="GO:0005637">
    <property type="term" value="C:nuclear inner membrane"/>
    <property type="evidence" value="ECO:0007669"/>
    <property type="project" value="UniProtKB-SubCell"/>
</dbReference>
<evidence type="ECO:0000256" key="1">
    <source>
        <dbReference type="ARBA" id="ARBA00004473"/>
    </source>
</evidence>
<dbReference type="Pfam" id="PF09779">
    <property type="entry name" value="Ima1_N"/>
    <property type="match status" value="1"/>
</dbReference>
<keyword evidence="6" id="KW-0539">Nucleus</keyword>
<dbReference type="GO" id="GO:0030473">
    <property type="term" value="P:nuclear migration along microtubule"/>
    <property type="evidence" value="ECO:0007669"/>
    <property type="project" value="TreeGrafter"/>
</dbReference>
<dbReference type="PANTHER" id="PTHR28646:SF1">
    <property type="entry name" value="TRANSMEMBRANE PROTEIN 201"/>
    <property type="match status" value="1"/>
</dbReference>
<feature type="transmembrane region" description="Helical" evidence="8">
    <location>
        <begin position="373"/>
        <end position="391"/>
    </location>
</feature>
<organism evidence="10">
    <name type="scientific">Oikopleura dioica</name>
    <name type="common">Tunicate</name>
    <dbReference type="NCBI Taxonomy" id="34765"/>
    <lineage>
        <taxon>Eukaryota</taxon>
        <taxon>Metazoa</taxon>
        <taxon>Chordata</taxon>
        <taxon>Tunicata</taxon>
        <taxon>Appendicularia</taxon>
        <taxon>Copelata</taxon>
        <taxon>Oikopleuridae</taxon>
        <taxon>Oikopleura</taxon>
    </lineage>
</organism>
<name>E4XBI6_OIKDI</name>
<evidence type="ECO:0000313" key="10">
    <source>
        <dbReference type="EMBL" id="CBY08961.1"/>
    </source>
</evidence>
<gene>
    <name evidence="10" type="ORF">GSOID_T00006488001</name>
</gene>